<dbReference type="GO" id="GO:0046873">
    <property type="term" value="F:metal ion transmembrane transporter activity"/>
    <property type="evidence" value="ECO:0007669"/>
    <property type="project" value="InterPro"/>
</dbReference>
<accession>A0A2K8MIN3</accession>
<evidence type="ECO:0000256" key="4">
    <source>
        <dbReference type="ARBA" id="ARBA00022989"/>
    </source>
</evidence>
<gene>
    <name evidence="7" type="ORF">CVN68_13525</name>
</gene>
<feature type="transmembrane region" description="Helical" evidence="6">
    <location>
        <begin position="35"/>
        <end position="58"/>
    </location>
</feature>
<feature type="transmembrane region" description="Helical" evidence="6">
    <location>
        <begin position="101"/>
        <end position="124"/>
    </location>
</feature>
<name>A0A2K8MIN3_9SPHN</name>
<keyword evidence="4 6" id="KW-1133">Transmembrane helix</keyword>
<keyword evidence="8" id="KW-1185">Reference proteome</keyword>
<sequence length="188" mass="19247">MEALVPAFLLALLAQPADRPALLTAILADRFGRPITVALAAGLAHGVGSLLAALAGTAVGPTLTPEAQSLLLAVALVAGAITGVIRTRLPSRLDRWHFGPWLTPLLGVFVLALGEQTQFFTFALAAGGAPWLAATGATLGAVVVAFVAATLGEAGWTRLPLRWLRYAASLLFLIAGIVIGLGALRLTG</sequence>
<comment type="similarity">
    <text evidence="2 6">Belongs to the GDT1 family.</text>
</comment>
<proteinExistence type="inferred from homology"/>
<keyword evidence="3 6" id="KW-0812">Transmembrane</keyword>
<dbReference type="InterPro" id="IPR001727">
    <property type="entry name" value="GDT1-like"/>
</dbReference>
<dbReference type="Pfam" id="PF01169">
    <property type="entry name" value="GDT1"/>
    <property type="match status" value="2"/>
</dbReference>
<evidence type="ECO:0000256" key="6">
    <source>
        <dbReference type="RuleBase" id="RU365102"/>
    </source>
</evidence>
<feature type="transmembrane region" description="Helical" evidence="6">
    <location>
        <begin position="70"/>
        <end position="89"/>
    </location>
</feature>
<dbReference type="OrthoDB" id="7585760at2"/>
<evidence type="ECO:0000313" key="8">
    <source>
        <dbReference type="Proteomes" id="UP000229081"/>
    </source>
</evidence>
<comment type="subcellular location">
    <subcellularLocation>
        <location evidence="1 6">Membrane</location>
        <topology evidence="1 6">Multi-pass membrane protein</topology>
    </subcellularLocation>
</comment>
<feature type="transmembrane region" description="Helical" evidence="6">
    <location>
        <begin position="131"/>
        <end position="151"/>
    </location>
</feature>
<dbReference type="Proteomes" id="UP000229081">
    <property type="component" value="Chromosome"/>
</dbReference>
<protein>
    <recommendedName>
        <fullName evidence="6">GDT1 family protein</fullName>
    </recommendedName>
</protein>
<evidence type="ECO:0000256" key="5">
    <source>
        <dbReference type="ARBA" id="ARBA00023136"/>
    </source>
</evidence>
<dbReference type="GO" id="GO:0016020">
    <property type="term" value="C:membrane"/>
    <property type="evidence" value="ECO:0007669"/>
    <property type="project" value="UniProtKB-SubCell"/>
</dbReference>
<dbReference type="EMBL" id="CP024923">
    <property type="protein sequence ID" value="ATY32864.1"/>
    <property type="molecule type" value="Genomic_DNA"/>
</dbReference>
<keyword evidence="5 6" id="KW-0472">Membrane</keyword>
<feature type="transmembrane region" description="Helical" evidence="6">
    <location>
        <begin position="163"/>
        <end position="184"/>
    </location>
</feature>
<organism evidence="7 8">
    <name type="scientific">Sphingomonas psychrotolerans</name>
    <dbReference type="NCBI Taxonomy" id="1327635"/>
    <lineage>
        <taxon>Bacteria</taxon>
        <taxon>Pseudomonadati</taxon>
        <taxon>Pseudomonadota</taxon>
        <taxon>Alphaproteobacteria</taxon>
        <taxon>Sphingomonadales</taxon>
        <taxon>Sphingomonadaceae</taxon>
        <taxon>Sphingomonas</taxon>
    </lineage>
</organism>
<evidence type="ECO:0000313" key="7">
    <source>
        <dbReference type="EMBL" id="ATY32864.1"/>
    </source>
</evidence>
<dbReference type="AlphaFoldDB" id="A0A2K8MIN3"/>
<evidence type="ECO:0000256" key="3">
    <source>
        <dbReference type="ARBA" id="ARBA00022692"/>
    </source>
</evidence>
<evidence type="ECO:0000256" key="1">
    <source>
        <dbReference type="ARBA" id="ARBA00004141"/>
    </source>
</evidence>
<reference evidence="7 8" key="1">
    <citation type="submission" date="2017-11" db="EMBL/GenBank/DDBJ databases">
        <title>Complete genome sequence of Sphingomonas sp. Strain Cra20, a psychrotolerant potential plant growth promoting rhizobacteria.</title>
        <authorList>
            <person name="Luo Y."/>
        </authorList>
    </citation>
    <scope>NUCLEOTIDE SEQUENCE [LARGE SCALE GENOMIC DNA]</scope>
    <source>
        <strain evidence="7 8">Cra20</strain>
    </source>
</reference>
<dbReference type="KEGG" id="sphc:CVN68_13525"/>
<dbReference type="RefSeq" id="WP_100282671.1">
    <property type="nucleotide sequence ID" value="NZ_CP024923.1"/>
</dbReference>
<evidence type="ECO:0000256" key="2">
    <source>
        <dbReference type="ARBA" id="ARBA00009190"/>
    </source>
</evidence>